<comment type="caution">
    <text evidence="2">The sequence shown here is derived from an EMBL/GenBank/DDBJ whole genome shotgun (WGS) entry which is preliminary data.</text>
</comment>
<proteinExistence type="predicted"/>
<evidence type="ECO:0000256" key="1">
    <source>
        <dbReference type="SAM" id="Phobius"/>
    </source>
</evidence>
<gene>
    <name evidence="2" type="ORF">HY834_13040</name>
</gene>
<keyword evidence="1" id="KW-1133">Transmembrane helix</keyword>
<keyword evidence="1" id="KW-0472">Membrane</keyword>
<evidence type="ECO:0000313" key="2">
    <source>
        <dbReference type="EMBL" id="MBI4922665.1"/>
    </source>
</evidence>
<feature type="transmembrane region" description="Helical" evidence="1">
    <location>
        <begin position="60"/>
        <end position="82"/>
    </location>
</feature>
<evidence type="ECO:0000313" key="3">
    <source>
        <dbReference type="Proteomes" id="UP000782610"/>
    </source>
</evidence>
<keyword evidence="1" id="KW-0812">Transmembrane</keyword>
<name>A0A933L453_9HYPH</name>
<dbReference type="AlphaFoldDB" id="A0A933L453"/>
<protein>
    <submittedName>
        <fullName evidence="2">Uncharacterized protein</fullName>
    </submittedName>
</protein>
<sequence length="91" mass="9461">MIDIGKNRTLSLLGSAVALSLALIVLFVLCALAELLTPGLQATHAWVGLFTLSPVTAPQAWLEGVFFSLVFGLLVGSVFAAVHNSIAARGL</sequence>
<dbReference type="EMBL" id="JACRAF010000036">
    <property type="protein sequence ID" value="MBI4922665.1"/>
    <property type="molecule type" value="Genomic_DNA"/>
</dbReference>
<dbReference type="Proteomes" id="UP000782610">
    <property type="component" value="Unassembled WGS sequence"/>
</dbReference>
<accession>A0A933L453</accession>
<reference evidence="2" key="1">
    <citation type="submission" date="2020-07" db="EMBL/GenBank/DDBJ databases">
        <title>Huge and variable diversity of episymbiotic CPR bacteria and DPANN archaea in groundwater ecosystems.</title>
        <authorList>
            <person name="He C.Y."/>
            <person name="Keren R."/>
            <person name="Whittaker M."/>
            <person name="Farag I.F."/>
            <person name="Doudna J."/>
            <person name="Cate J.H.D."/>
            <person name="Banfield J.F."/>
        </authorList>
    </citation>
    <scope>NUCLEOTIDE SEQUENCE</scope>
    <source>
        <strain evidence="2">NC_groundwater_1586_Pr3_B-0.1um_66_15</strain>
    </source>
</reference>
<feature type="transmembrane region" description="Helical" evidence="1">
    <location>
        <begin position="12"/>
        <end position="40"/>
    </location>
</feature>
<organism evidence="2 3">
    <name type="scientific">Devosia nanyangense</name>
    <dbReference type="NCBI Taxonomy" id="1228055"/>
    <lineage>
        <taxon>Bacteria</taxon>
        <taxon>Pseudomonadati</taxon>
        <taxon>Pseudomonadota</taxon>
        <taxon>Alphaproteobacteria</taxon>
        <taxon>Hyphomicrobiales</taxon>
        <taxon>Devosiaceae</taxon>
        <taxon>Devosia</taxon>
    </lineage>
</organism>